<reference evidence="3" key="1">
    <citation type="submission" date="2023-03" db="EMBL/GenBank/DDBJ databases">
        <title>Massive genome expansion in bonnet fungi (Mycena s.s.) driven by repeated elements and novel gene families across ecological guilds.</title>
        <authorList>
            <consortium name="Lawrence Berkeley National Laboratory"/>
            <person name="Harder C.B."/>
            <person name="Miyauchi S."/>
            <person name="Viragh M."/>
            <person name="Kuo A."/>
            <person name="Thoen E."/>
            <person name="Andreopoulos B."/>
            <person name="Lu D."/>
            <person name="Skrede I."/>
            <person name="Drula E."/>
            <person name="Henrissat B."/>
            <person name="Morin E."/>
            <person name="Kohler A."/>
            <person name="Barry K."/>
            <person name="LaButti K."/>
            <person name="Morin E."/>
            <person name="Salamov A."/>
            <person name="Lipzen A."/>
            <person name="Mereny Z."/>
            <person name="Hegedus B."/>
            <person name="Baldrian P."/>
            <person name="Stursova M."/>
            <person name="Weitz H."/>
            <person name="Taylor A."/>
            <person name="Grigoriev I.V."/>
            <person name="Nagy L.G."/>
            <person name="Martin F."/>
            <person name="Kauserud H."/>
        </authorList>
    </citation>
    <scope>NUCLEOTIDE SEQUENCE</scope>
    <source>
        <strain evidence="3">CBHHK173m</strain>
    </source>
</reference>
<dbReference type="InterPro" id="IPR014044">
    <property type="entry name" value="CAP_dom"/>
</dbReference>
<keyword evidence="1" id="KW-0732">Signal</keyword>
<evidence type="ECO:0000256" key="1">
    <source>
        <dbReference type="SAM" id="SignalP"/>
    </source>
</evidence>
<accession>A0AAD6U993</accession>
<feature type="domain" description="SCP" evidence="2">
    <location>
        <begin position="47"/>
        <end position="180"/>
    </location>
</feature>
<feature type="chain" id="PRO_5042237122" evidence="1">
    <location>
        <begin position="19"/>
        <end position="188"/>
    </location>
</feature>
<sequence>MNFILTVLAFASLALALATPNTHTPAPRHRSAAAARGLLDILTPPSPDTSAYLWEHNKVRLAHAAPLLTWNATLAAKAAQWANTCQVKHSGGSLLPSPYGENVVAATGAFPIAAAMSQFTVDSAGYDPAKPAFSHFTQVVWKATTQLGCAKAQCNDVFDPSLGAASYYVCLYYPPGNVIGQAAANVKV</sequence>
<dbReference type="EMBL" id="JARJCN010000014">
    <property type="protein sequence ID" value="KAJ7094469.1"/>
    <property type="molecule type" value="Genomic_DNA"/>
</dbReference>
<protein>
    <submittedName>
        <fullName evidence="3">PR-1-like protein</fullName>
    </submittedName>
</protein>
<dbReference type="Proteomes" id="UP001222325">
    <property type="component" value="Unassembled WGS sequence"/>
</dbReference>
<dbReference type="InterPro" id="IPR035940">
    <property type="entry name" value="CAP_sf"/>
</dbReference>
<feature type="signal peptide" evidence="1">
    <location>
        <begin position="1"/>
        <end position="18"/>
    </location>
</feature>
<proteinExistence type="predicted"/>
<keyword evidence="4" id="KW-1185">Reference proteome</keyword>
<dbReference type="Gene3D" id="3.40.33.10">
    <property type="entry name" value="CAP"/>
    <property type="match status" value="1"/>
</dbReference>
<dbReference type="PANTHER" id="PTHR10334">
    <property type="entry name" value="CYSTEINE-RICH SECRETORY PROTEIN-RELATED"/>
    <property type="match status" value="1"/>
</dbReference>
<dbReference type="AlphaFoldDB" id="A0AAD6U993"/>
<dbReference type="SUPFAM" id="SSF55797">
    <property type="entry name" value="PR-1-like"/>
    <property type="match status" value="1"/>
</dbReference>
<dbReference type="SMART" id="SM00198">
    <property type="entry name" value="SCP"/>
    <property type="match status" value="1"/>
</dbReference>
<name>A0AAD6U993_9AGAR</name>
<evidence type="ECO:0000313" key="3">
    <source>
        <dbReference type="EMBL" id="KAJ7094469.1"/>
    </source>
</evidence>
<dbReference type="InterPro" id="IPR001283">
    <property type="entry name" value="CRISP-related"/>
</dbReference>
<gene>
    <name evidence="3" type="ORF">B0H15DRAFT_904332</name>
</gene>
<comment type="caution">
    <text evidence="3">The sequence shown here is derived from an EMBL/GenBank/DDBJ whole genome shotgun (WGS) entry which is preliminary data.</text>
</comment>
<evidence type="ECO:0000259" key="2">
    <source>
        <dbReference type="SMART" id="SM00198"/>
    </source>
</evidence>
<evidence type="ECO:0000313" key="4">
    <source>
        <dbReference type="Proteomes" id="UP001222325"/>
    </source>
</evidence>
<dbReference type="Pfam" id="PF00188">
    <property type="entry name" value="CAP"/>
    <property type="match status" value="1"/>
</dbReference>
<organism evidence="3 4">
    <name type="scientific">Mycena belliarum</name>
    <dbReference type="NCBI Taxonomy" id="1033014"/>
    <lineage>
        <taxon>Eukaryota</taxon>
        <taxon>Fungi</taxon>
        <taxon>Dikarya</taxon>
        <taxon>Basidiomycota</taxon>
        <taxon>Agaricomycotina</taxon>
        <taxon>Agaricomycetes</taxon>
        <taxon>Agaricomycetidae</taxon>
        <taxon>Agaricales</taxon>
        <taxon>Marasmiineae</taxon>
        <taxon>Mycenaceae</taxon>
        <taxon>Mycena</taxon>
    </lineage>
</organism>
<dbReference type="PRINTS" id="PR00837">
    <property type="entry name" value="V5TPXLIKE"/>
</dbReference>